<dbReference type="Pfam" id="PF08240">
    <property type="entry name" value="ADH_N"/>
    <property type="match status" value="1"/>
</dbReference>
<gene>
    <name evidence="2" type="ORF">Aco04nite_38180</name>
</gene>
<dbReference type="PANTHER" id="PTHR11695:SF294">
    <property type="entry name" value="RETICULON-4-INTERACTING PROTEIN 1, MITOCHONDRIAL"/>
    <property type="match status" value="1"/>
</dbReference>
<dbReference type="InterPro" id="IPR013154">
    <property type="entry name" value="ADH-like_N"/>
</dbReference>
<comment type="caution">
    <text evidence="2">The sequence shown here is derived from an EMBL/GenBank/DDBJ whole genome shotgun (WGS) entry which is preliminary data.</text>
</comment>
<accession>A0A919VSM3</accession>
<evidence type="ECO:0000313" key="2">
    <source>
        <dbReference type="EMBL" id="GIM73990.1"/>
    </source>
</evidence>
<organism evidence="2 3">
    <name type="scientific">Winogradskya consettensis</name>
    <dbReference type="NCBI Taxonomy" id="113560"/>
    <lineage>
        <taxon>Bacteria</taxon>
        <taxon>Bacillati</taxon>
        <taxon>Actinomycetota</taxon>
        <taxon>Actinomycetes</taxon>
        <taxon>Micromonosporales</taxon>
        <taxon>Micromonosporaceae</taxon>
        <taxon>Winogradskya</taxon>
    </lineage>
</organism>
<dbReference type="InterPro" id="IPR011032">
    <property type="entry name" value="GroES-like_sf"/>
</dbReference>
<dbReference type="GO" id="GO:0016491">
    <property type="term" value="F:oxidoreductase activity"/>
    <property type="evidence" value="ECO:0007669"/>
    <property type="project" value="InterPro"/>
</dbReference>
<dbReference type="AlphaFoldDB" id="A0A919VSM3"/>
<dbReference type="PANTHER" id="PTHR11695">
    <property type="entry name" value="ALCOHOL DEHYDROGENASE RELATED"/>
    <property type="match status" value="1"/>
</dbReference>
<reference evidence="2" key="1">
    <citation type="submission" date="2021-03" db="EMBL/GenBank/DDBJ databases">
        <title>Whole genome shotgun sequence of Actinoplanes consettensis NBRC 14913.</title>
        <authorList>
            <person name="Komaki H."/>
            <person name="Tamura T."/>
        </authorList>
    </citation>
    <scope>NUCLEOTIDE SEQUENCE</scope>
    <source>
        <strain evidence="2">NBRC 14913</strain>
    </source>
</reference>
<dbReference type="Proteomes" id="UP000680865">
    <property type="component" value="Unassembled WGS sequence"/>
</dbReference>
<sequence>MKRIQYHRYGGPEVLRLEDFNPGQPGKGQILVRVRAAAANAMDWKIRNGDMRVMTGRTFPRGLGNDFAGIVEAIGAGVTRFHPGDEVLGGTSLKGAGAFAELVLADEKSVVLKPADLSYEQAAALPVVGLTAVQALFTKGNLQPGQSVFINGCLGGVGRAAVQIALSHGASVAGSCRATASDAARDLGIAPIVAFDFDPAELKDRFDLILDTPGTLPRRTAHTLLKPGGRIIDIVPTPAKFARSALPGPYQVMISQPVTNDLEQAARLAARGILQIPIARTAPLTEAIPALTDLERHQTPKGGKLIITVQNNAG</sequence>
<dbReference type="RefSeq" id="WP_212998541.1">
    <property type="nucleotide sequence ID" value="NZ_BAAATW010000012.1"/>
</dbReference>
<dbReference type="InterPro" id="IPR036291">
    <property type="entry name" value="NAD(P)-bd_dom_sf"/>
</dbReference>
<dbReference type="CDD" id="cd05289">
    <property type="entry name" value="MDR_like_2"/>
    <property type="match status" value="1"/>
</dbReference>
<dbReference type="Gene3D" id="3.40.50.720">
    <property type="entry name" value="NAD(P)-binding Rossmann-like Domain"/>
    <property type="match status" value="1"/>
</dbReference>
<dbReference type="SUPFAM" id="SSF51735">
    <property type="entry name" value="NAD(P)-binding Rossmann-fold domains"/>
    <property type="match status" value="1"/>
</dbReference>
<dbReference type="SMART" id="SM00829">
    <property type="entry name" value="PKS_ER"/>
    <property type="match status" value="1"/>
</dbReference>
<dbReference type="EMBL" id="BOQP01000017">
    <property type="protein sequence ID" value="GIM73990.1"/>
    <property type="molecule type" value="Genomic_DNA"/>
</dbReference>
<dbReference type="Gene3D" id="3.90.180.10">
    <property type="entry name" value="Medium-chain alcohol dehydrogenases, catalytic domain"/>
    <property type="match status" value="1"/>
</dbReference>
<keyword evidence="3" id="KW-1185">Reference proteome</keyword>
<dbReference type="InterPro" id="IPR020843">
    <property type="entry name" value="ER"/>
</dbReference>
<proteinExistence type="predicted"/>
<name>A0A919VSM3_9ACTN</name>
<evidence type="ECO:0000313" key="3">
    <source>
        <dbReference type="Proteomes" id="UP000680865"/>
    </source>
</evidence>
<dbReference type="SUPFAM" id="SSF50129">
    <property type="entry name" value="GroES-like"/>
    <property type="match status" value="1"/>
</dbReference>
<dbReference type="InterPro" id="IPR050700">
    <property type="entry name" value="YIM1/Zinc_Alcohol_DH_Fams"/>
</dbReference>
<dbReference type="Pfam" id="PF13602">
    <property type="entry name" value="ADH_zinc_N_2"/>
    <property type="match status" value="1"/>
</dbReference>
<evidence type="ECO:0000259" key="1">
    <source>
        <dbReference type="SMART" id="SM00829"/>
    </source>
</evidence>
<feature type="domain" description="Enoyl reductase (ER)" evidence="1">
    <location>
        <begin position="10"/>
        <end position="307"/>
    </location>
</feature>
<protein>
    <submittedName>
        <fullName evidence="2">NADPH:quinone reductase</fullName>
    </submittedName>
</protein>